<evidence type="ECO:0000256" key="4">
    <source>
        <dbReference type="ARBA" id="ARBA00023136"/>
    </source>
</evidence>
<feature type="transmembrane region" description="Helical" evidence="5">
    <location>
        <begin position="20"/>
        <end position="38"/>
    </location>
</feature>
<reference evidence="6" key="1">
    <citation type="submission" date="2022-11" db="EMBL/GenBank/DDBJ databases">
        <authorList>
            <person name="Petersen C."/>
        </authorList>
    </citation>
    <scope>NUCLEOTIDE SEQUENCE</scope>
    <source>
        <strain evidence="6">IBT 26290</strain>
    </source>
</reference>
<evidence type="ECO:0000313" key="7">
    <source>
        <dbReference type="Proteomes" id="UP001149163"/>
    </source>
</evidence>
<comment type="caution">
    <text evidence="6">The sequence shown here is derived from an EMBL/GenBank/DDBJ whole genome shotgun (WGS) entry which is preliminary data.</text>
</comment>
<dbReference type="PANTHER" id="PTHR42718">
    <property type="entry name" value="MAJOR FACILITATOR SUPERFAMILY MULTIDRUG TRANSPORTER MFSC"/>
    <property type="match status" value="1"/>
</dbReference>
<accession>A0A9W9IDH4</accession>
<keyword evidence="3 5" id="KW-1133">Transmembrane helix</keyword>
<feature type="transmembrane region" description="Helical" evidence="5">
    <location>
        <begin position="58"/>
        <end position="77"/>
    </location>
</feature>
<dbReference type="SUPFAM" id="SSF103473">
    <property type="entry name" value="MFS general substrate transporter"/>
    <property type="match status" value="1"/>
</dbReference>
<dbReference type="GO" id="GO:0016020">
    <property type="term" value="C:membrane"/>
    <property type="evidence" value="ECO:0007669"/>
    <property type="project" value="UniProtKB-SubCell"/>
</dbReference>
<keyword evidence="7" id="KW-1185">Reference proteome</keyword>
<keyword evidence="4 5" id="KW-0472">Membrane</keyword>
<dbReference type="GeneID" id="81421357"/>
<feature type="transmembrane region" description="Helical" evidence="5">
    <location>
        <begin position="114"/>
        <end position="147"/>
    </location>
</feature>
<protein>
    <submittedName>
        <fullName evidence="6">Uncharacterized protein</fullName>
    </submittedName>
</protein>
<proteinExistence type="predicted"/>
<dbReference type="EMBL" id="JAPQKN010000001">
    <property type="protein sequence ID" value="KAJ5174179.1"/>
    <property type="molecule type" value="Genomic_DNA"/>
</dbReference>
<feature type="transmembrane region" description="Helical" evidence="5">
    <location>
        <begin position="89"/>
        <end position="108"/>
    </location>
</feature>
<reference evidence="6" key="2">
    <citation type="journal article" date="2023" name="IMA Fungus">
        <title>Comparative genomic study of the Penicillium genus elucidates a diverse pangenome and 15 lateral gene transfer events.</title>
        <authorList>
            <person name="Petersen C."/>
            <person name="Sorensen T."/>
            <person name="Nielsen M.R."/>
            <person name="Sondergaard T.E."/>
            <person name="Sorensen J.L."/>
            <person name="Fitzpatrick D.A."/>
            <person name="Frisvad J.C."/>
            <person name="Nielsen K.L."/>
        </authorList>
    </citation>
    <scope>NUCLEOTIDE SEQUENCE</scope>
    <source>
        <strain evidence="6">IBT 26290</strain>
    </source>
</reference>
<feature type="transmembrane region" description="Helical" evidence="5">
    <location>
        <begin position="209"/>
        <end position="228"/>
    </location>
</feature>
<dbReference type="OrthoDB" id="2428527at2759"/>
<evidence type="ECO:0000256" key="3">
    <source>
        <dbReference type="ARBA" id="ARBA00022989"/>
    </source>
</evidence>
<dbReference type="AlphaFoldDB" id="A0A9W9IDH4"/>
<feature type="transmembrane region" description="Helical" evidence="5">
    <location>
        <begin position="168"/>
        <end position="189"/>
    </location>
</feature>
<evidence type="ECO:0000313" key="6">
    <source>
        <dbReference type="EMBL" id="KAJ5174179.1"/>
    </source>
</evidence>
<evidence type="ECO:0000256" key="5">
    <source>
        <dbReference type="SAM" id="Phobius"/>
    </source>
</evidence>
<gene>
    <name evidence="6" type="ORF">N7482_000056</name>
</gene>
<dbReference type="RefSeq" id="XP_056545787.1">
    <property type="nucleotide sequence ID" value="XM_056682181.1"/>
</dbReference>
<comment type="subcellular location">
    <subcellularLocation>
        <location evidence="1">Membrane</location>
        <topology evidence="1">Multi-pass membrane protein</topology>
    </subcellularLocation>
</comment>
<evidence type="ECO:0000256" key="1">
    <source>
        <dbReference type="ARBA" id="ARBA00004141"/>
    </source>
</evidence>
<sequence length="246" mass="27047">MFPSEFLSREILFIGMRNPYTYTLLSVGFLCLGVFAVVERRPLCPLPRAVFTGDLAWAVGRVAAGWSSFKIIIYYFYQFVEVIKGDSPLLATAAPYAIAWLVTGFLLGRWPPSVIMLCAMALFTTGLSIFATVLGAFVDSLITSWGMDMSFPSRTIILSNAMHCHHQGLAASLVATTVDYSISMGLGFAGTVESHVDDAGRHVLQACQGALYLCIGLAGLGLVVCICFKWMSWRWHHAVQEKHVYT</sequence>
<dbReference type="Proteomes" id="UP001149163">
    <property type="component" value="Unassembled WGS sequence"/>
</dbReference>
<name>A0A9W9IDH4_9EURO</name>
<dbReference type="PANTHER" id="PTHR42718:SF1">
    <property type="entry name" value="LOW AFFINITY AMMONIUM TRANSPORTER"/>
    <property type="match status" value="1"/>
</dbReference>
<organism evidence="6 7">
    <name type="scientific">Penicillium canariense</name>
    <dbReference type="NCBI Taxonomy" id="189055"/>
    <lineage>
        <taxon>Eukaryota</taxon>
        <taxon>Fungi</taxon>
        <taxon>Dikarya</taxon>
        <taxon>Ascomycota</taxon>
        <taxon>Pezizomycotina</taxon>
        <taxon>Eurotiomycetes</taxon>
        <taxon>Eurotiomycetidae</taxon>
        <taxon>Eurotiales</taxon>
        <taxon>Aspergillaceae</taxon>
        <taxon>Penicillium</taxon>
    </lineage>
</organism>
<keyword evidence="2 5" id="KW-0812">Transmembrane</keyword>
<evidence type="ECO:0000256" key="2">
    <source>
        <dbReference type="ARBA" id="ARBA00022692"/>
    </source>
</evidence>
<dbReference type="InterPro" id="IPR036259">
    <property type="entry name" value="MFS_trans_sf"/>
</dbReference>